<protein>
    <submittedName>
        <fullName evidence="2">Uncharacterized protein</fullName>
    </submittedName>
</protein>
<proteinExistence type="predicted"/>
<evidence type="ECO:0000256" key="1">
    <source>
        <dbReference type="SAM" id="MobiDB-lite"/>
    </source>
</evidence>
<accession>A0AAE1UGI3</accession>
<feature type="compositionally biased region" description="Polar residues" evidence="1">
    <location>
        <begin position="1"/>
        <end position="11"/>
    </location>
</feature>
<evidence type="ECO:0000313" key="2">
    <source>
        <dbReference type="EMBL" id="KAK4319386.1"/>
    </source>
</evidence>
<evidence type="ECO:0000313" key="3">
    <source>
        <dbReference type="Proteomes" id="UP001292094"/>
    </source>
</evidence>
<feature type="compositionally biased region" description="Low complexity" evidence="1">
    <location>
        <begin position="53"/>
        <end position="79"/>
    </location>
</feature>
<dbReference type="AlphaFoldDB" id="A0AAE1UGI3"/>
<dbReference type="EMBL" id="JAWZYT010000759">
    <property type="protein sequence ID" value="KAK4319386.1"/>
    <property type="molecule type" value="Genomic_DNA"/>
</dbReference>
<reference evidence="2" key="1">
    <citation type="submission" date="2023-11" db="EMBL/GenBank/DDBJ databases">
        <title>Genome assemblies of two species of porcelain crab, Petrolisthes cinctipes and Petrolisthes manimaculis (Anomura: Porcellanidae).</title>
        <authorList>
            <person name="Angst P."/>
        </authorList>
    </citation>
    <scope>NUCLEOTIDE SEQUENCE</scope>
    <source>
        <strain evidence="2">PB745_02</strain>
        <tissue evidence="2">Gill</tissue>
    </source>
</reference>
<dbReference type="Proteomes" id="UP001292094">
    <property type="component" value="Unassembled WGS sequence"/>
</dbReference>
<gene>
    <name evidence="2" type="ORF">Pmani_009669</name>
</gene>
<sequence>MIDINYSSGTTTPRPLPVTSIPPPPRPSHPLANPPVTSKPPPCPSHSPTYQLHTSTIPSPHPPTCHLHTSTTPSLSSTYLSPPCLHHSVPLIHPPDTSMPPPLQPFHLPTWHLHHLPPACHLQQQ</sequence>
<keyword evidence="3" id="KW-1185">Reference proteome</keyword>
<name>A0AAE1UGI3_9EUCA</name>
<comment type="caution">
    <text evidence="2">The sequence shown here is derived from an EMBL/GenBank/DDBJ whole genome shotgun (WGS) entry which is preliminary data.</text>
</comment>
<feature type="region of interest" description="Disordered" evidence="1">
    <location>
        <begin position="1"/>
        <end position="79"/>
    </location>
</feature>
<organism evidence="2 3">
    <name type="scientific">Petrolisthes manimaculis</name>
    <dbReference type="NCBI Taxonomy" id="1843537"/>
    <lineage>
        <taxon>Eukaryota</taxon>
        <taxon>Metazoa</taxon>
        <taxon>Ecdysozoa</taxon>
        <taxon>Arthropoda</taxon>
        <taxon>Crustacea</taxon>
        <taxon>Multicrustacea</taxon>
        <taxon>Malacostraca</taxon>
        <taxon>Eumalacostraca</taxon>
        <taxon>Eucarida</taxon>
        <taxon>Decapoda</taxon>
        <taxon>Pleocyemata</taxon>
        <taxon>Anomura</taxon>
        <taxon>Galatheoidea</taxon>
        <taxon>Porcellanidae</taxon>
        <taxon>Petrolisthes</taxon>
    </lineage>
</organism>
<feature type="compositionally biased region" description="Pro residues" evidence="1">
    <location>
        <begin position="14"/>
        <end position="28"/>
    </location>
</feature>